<proteinExistence type="predicted"/>
<dbReference type="RefSeq" id="WP_187687389.1">
    <property type="nucleotide sequence ID" value="NZ_AP023396.1"/>
</dbReference>
<organism evidence="1 2">
    <name type="scientific">Nocardia wallacei</name>
    <dbReference type="NCBI Taxonomy" id="480035"/>
    <lineage>
        <taxon>Bacteria</taxon>
        <taxon>Bacillati</taxon>
        <taxon>Actinomycetota</taxon>
        <taxon>Actinomycetes</taxon>
        <taxon>Mycobacteriales</taxon>
        <taxon>Nocardiaceae</taxon>
        <taxon>Nocardia</taxon>
    </lineage>
</organism>
<gene>
    <name evidence="1" type="ORF">NWFMUON74_18530</name>
</gene>
<keyword evidence="2" id="KW-1185">Reference proteome</keyword>
<accession>A0A7G1KGL1</accession>
<reference evidence="1 2" key="1">
    <citation type="submission" date="2020-08" db="EMBL/GenBank/DDBJ databases">
        <title>Genome Sequencing of Nocardia wallacei strain FMUON74 and assembly.</title>
        <authorList>
            <person name="Toyokawa M."/>
            <person name="Uesaka K."/>
        </authorList>
    </citation>
    <scope>NUCLEOTIDE SEQUENCE [LARGE SCALE GENOMIC DNA]</scope>
    <source>
        <strain evidence="1 2">FMUON74</strain>
    </source>
</reference>
<dbReference type="KEGG" id="nwl:NWFMUON74_18530"/>
<dbReference type="SUPFAM" id="SSF46785">
    <property type="entry name" value="Winged helix' DNA-binding domain"/>
    <property type="match status" value="1"/>
</dbReference>
<evidence type="ECO:0000313" key="2">
    <source>
        <dbReference type="Proteomes" id="UP000516173"/>
    </source>
</evidence>
<dbReference type="AlphaFoldDB" id="A0A7G1KGL1"/>
<dbReference type="GeneID" id="80346420"/>
<dbReference type="InterPro" id="IPR036390">
    <property type="entry name" value="WH_DNA-bd_sf"/>
</dbReference>
<dbReference type="EMBL" id="AP023396">
    <property type="protein sequence ID" value="BCK54081.1"/>
    <property type="molecule type" value="Genomic_DNA"/>
</dbReference>
<evidence type="ECO:0000313" key="1">
    <source>
        <dbReference type="EMBL" id="BCK54081.1"/>
    </source>
</evidence>
<protein>
    <submittedName>
        <fullName evidence="1">Uncharacterized protein</fullName>
    </submittedName>
</protein>
<name>A0A7G1KGL1_9NOCA</name>
<sequence length="133" mass="15122">MTELTTAQAYALEVLTESRAARTAEELARLLDEPAYEVEDTLAWLKRHRYIVGVTAWQLAVGATYMLSSHHQLTEFELYVLHEIREADGVRTIDELARDSGLPADDLAETVQWLSRNGYLQPVTAWRRPSAYS</sequence>
<dbReference type="Proteomes" id="UP000516173">
    <property type="component" value="Chromosome"/>
</dbReference>